<sequence length="75" mass="8347">MSDWVEIKLEHQVGGWVWFAVSITAGSSVPLVLGQSHEAFPTEDAARDDASKSLKELGGLPVRWIKQVRHNGCWM</sequence>
<dbReference type="RefSeq" id="WP_125483195.1">
    <property type="nucleotide sequence ID" value="NZ_FCON02000198.1"/>
</dbReference>
<evidence type="ECO:0000313" key="1">
    <source>
        <dbReference type="EMBL" id="SAL85708.1"/>
    </source>
</evidence>
<name>A0A158KX14_9BURK</name>
<protein>
    <submittedName>
        <fullName evidence="1">Uncharacterized protein</fullName>
    </submittedName>
</protein>
<proteinExistence type="predicted"/>
<dbReference type="AlphaFoldDB" id="A0A158KX14"/>
<accession>A0A158KX14</accession>
<dbReference type="Proteomes" id="UP000054770">
    <property type="component" value="Unassembled WGS sequence"/>
</dbReference>
<comment type="caution">
    <text evidence="1">The sequence shown here is derived from an EMBL/GenBank/DDBJ whole genome shotgun (WGS) entry which is preliminary data.</text>
</comment>
<evidence type="ECO:0000313" key="2">
    <source>
        <dbReference type="Proteomes" id="UP000054770"/>
    </source>
</evidence>
<organism evidence="1 2">
    <name type="scientific">Caballeronia choica</name>
    <dbReference type="NCBI Taxonomy" id="326476"/>
    <lineage>
        <taxon>Bacteria</taxon>
        <taxon>Pseudomonadati</taxon>
        <taxon>Pseudomonadota</taxon>
        <taxon>Betaproteobacteria</taxon>
        <taxon>Burkholderiales</taxon>
        <taxon>Burkholderiaceae</taxon>
        <taxon>Caballeronia</taxon>
    </lineage>
</organism>
<reference evidence="1" key="1">
    <citation type="submission" date="2016-01" db="EMBL/GenBank/DDBJ databases">
        <authorList>
            <person name="Peeters C."/>
        </authorList>
    </citation>
    <scope>NUCLEOTIDE SEQUENCE [LARGE SCALE GENOMIC DNA]</scope>
    <source>
        <strain evidence="1">LMG 22940</strain>
    </source>
</reference>
<gene>
    <name evidence="1" type="ORF">AWB68_07773</name>
</gene>
<dbReference type="OrthoDB" id="9135715at2"/>
<dbReference type="EMBL" id="FCON02000198">
    <property type="protein sequence ID" value="SAL85708.1"/>
    <property type="molecule type" value="Genomic_DNA"/>
</dbReference>
<keyword evidence="2" id="KW-1185">Reference proteome</keyword>